<organism evidence="2 3">
    <name type="scientific">Nocardia aurantiaca</name>
    <dbReference type="NCBI Taxonomy" id="2675850"/>
    <lineage>
        <taxon>Bacteria</taxon>
        <taxon>Bacillati</taxon>
        <taxon>Actinomycetota</taxon>
        <taxon>Actinomycetes</taxon>
        <taxon>Mycobacteriales</taxon>
        <taxon>Nocardiaceae</taxon>
        <taxon>Nocardia</taxon>
    </lineage>
</organism>
<protein>
    <submittedName>
        <fullName evidence="2">Uncharacterized protein</fullName>
    </submittedName>
</protein>
<sequence length="128" mass="13849">MTVEQGQVDYKRARANTFAVCTVVVGLLVTLFTAVVSLSVMASYSDFIYGGGDWHRLTTGAAKSVPAQACLWMSWFIAGLTCMYLGGRAVVRGRNIVWAFVIALIVYEIGLDATVEIATRGVDAAYRS</sequence>
<dbReference type="RefSeq" id="WP_154788893.1">
    <property type="nucleotide sequence ID" value="NZ_WMBB01000007.1"/>
</dbReference>
<comment type="caution">
    <text evidence="2">The sequence shown here is derived from an EMBL/GenBank/DDBJ whole genome shotgun (WGS) entry which is preliminary data.</text>
</comment>
<evidence type="ECO:0000313" key="2">
    <source>
        <dbReference type="EMBL" id="MTE14468.1"/>
    </source>
</evidence>
<proteinExistence type="predicted"/>
<name>A0A6I3KZP9_9NOCA</name>
<dbReference type="AlphaFoldDB" id="A0A6I3KZP9"/>
<keyword evidence="1" id="KW-1133">Transmembrane helix</keyword>
<gene>
    <name evidence="2" type="ORF">GLP40_17090</name>
</gene>
<evidence type="ECO:0000313" key="3">
    <source>
        <dbReference type="Proteomes" id="UP000432464"/>
    </source>
</evidence>
<dbReference type="Proteomes" id="UP000432464">
    <property type="component" value="Unassembled WGS sequence"/>
</dbReference>
<feature type="transmembrane region" description="Helical" evidence="1">
    <location>
        <begin position="18"/>
        <end position="45"/>
    </location>
</feature>
<evidence type="ECO:0000256" key="1">
    <source>
        <dbReference type="SAM" id="Phobius"/>
    </source>
</evidence>
<feature type="transmembrane region" description="Helical" evidence="1">
    <location>
        <begin position="97"/>
        <end position="118"/>
    </location>
</feature>
<keyword evidence="1" id="KW-0472">Membrane</keyword>
<feature type="transmembrane region" description="Helical" evidence="1">
    <location>
        <begin position="65"/>
        <end position="85"/>
    </location>
</feature>
<accession>A0A6I3KZP9</accession>
<keyword evidence="1" id="KW-0812">Transmembrane</keyword>
<dbReference type="EMBL" id="WMBB01000007">
    <property type="protein sequence ID" value="MTE14468.1"/>
    <property type="molecule type" value="Genomic_DNA"/>
</dbReference>
<reference evidence="2 3" key="1">
    <citation type="submission" date="2019-11" db="EMBL/GenBank/DDBJ databases">
        <title>Nocardia sp. nov. CT2-14 isolated from soil.</title>
        <authorList>
            <person name="Kanchanasin P."/>
            <person name="Tanasupawat S."/>
            <person name="Yuki M."/>
            <person name="Kudo T."/>
        </authorList>
    </citation>
    <scope>NUCLEOTIDE SEQUENCE [LARGE SCALE GENOMIC DNA]</scope>
    <source>
        <strain evidence="2 3">CT2-14</strain>
    </source>
</reference>
<keyword evidence="3" id="KW-1185">Reference proteome</keyword>